<dbReference type="AlphaFoldDB" id="W9CLB5"/>
<gene>
    <name evidence="1" type="ORF">SBOR_2794</name>
</gene>
<organism evidence="1 2">
    <name type="scientific">Sclerotinia borealis (strain F-4128)</name>
    <dbReference type="NCBI Taxonomy" id="1432307"/>
    <lineage>
        <taxon>Eukaryota</taxon>
        <taxon>Fungi</taxon>
        <taxon>Dikarya</taxon>
        <taxon>Ascomycota</taxon>
        <taxon>Pezizomycotina</taxon>
        <taxon>Leotiomycetes</taxon>
        <taxon>Helotiales</taxon>
        <taxon>Sclerotiniaceae</taxon>
        <taxon>Sclerotinia</taxon>
    </lineage>
</organism>
<dbReference type="HOGENOM" id="CLU_868759_0_0_1"/>
<protein>
    <submittedName>
        <fullName evidence="1">Uncharacterized protein</fullName>
    </submittedName>
</protein>
<dbReference type="Proteomes" id="UP000019487">
    <property type="component" value="Unassembled WGS sequence"/>
</dbReference>
<name>W9CLB5_SCLBF</name>
<dbReference type="EMBL" id="AYSA01000123">
    <property type="protein sequence ID" value="ESZ96793.1"/>
    <property type="molecule type" value="Genomic_DNA"/>
</dbReference>
<keyword evidence="2" id="KW-1185">Reference proteome</keyword>
<dbReference type="OrthoDB" id="3516846at2759"/>
<evidence type="ECO:0000313" key="1">
    <source>
        <dbReference type="EMBL" id="ESZ96793.1"/>
    </source>
</evidence>
<reference evidence="1 2" key="1">
    <citation type="journal article" date="2014" name="Genome Announc.">
        <title>Draft genome sequence of Sclerotinia borealis, a psychrophilic plant pathogenic fungus.</title>
        <authorList>
            <person name="Mardanov A.V."/>
            <person name="Beletsky A.V."/>
            <person name="Kadnikov V.V."/>
            <person name="Ignatov A.N."/>
            <person name="Ravin N.V."/>
        </authorList>
    </citation>
    <scope>NUCLEOTIDE SEQUENCE [LARGE SCALE GENOMIC DNA]</scope>
    <source>
        <strain evidence="2">F-4157</strain>
    </source>
</reference>
<evidence type="ECO:0000313" key="2">
    <source>
        <dbReference type="Proteomes" id="UP000019487"/>
    </source>
</evidence>
<accession>W9CLB5</accession>
<sequence>MTPDIVKDTAIMRADMRAKLDEWDAEIKLLMAASESRRARERVFVVFFPSPRNYNSKSGKKLQFAKTQVLTSLLRYSIFLVREHSQTPRFVSNKKPSPLLYTCQGSREVAFKEHYTLALQYDKCLQASYAPVYSHPNDIIYLQINVEEDPSILNREIENSHYTILNAVNQGITTLALNFDSWSRRALVQRTELFKKLEHLFFVVAVPYGDYKRRRLYMYPEDDPELRYVSRAQDHMFPRLRQIFAKLKREDPNWEPPVVELVSMNRE</sequence>
<proteinExistence type="predicted"/>
<comment type="caution">
    <text evidence="1">The sequence shown here is derived from an EMBL/GenBank/DDBJ whole genome shotgun (WGS) entry which is preliminary data.</text>
</comment>